<reference evidence="1" key="1">
    <citation type="submission" date="2018-05" db="EMBL/GenBank/DDBJ databases">
        <authorList>
            <person name="Lanie J.A."/>
            <person name="Ng W.-L."/>
            <person name="Kazmierczak K.M."/>
            <person name="Andrzejewski T.M."/>
            <person name="Davidsen T.M."/>
            <person name="Wayne K.J."/>
            <person name="Tettelin H."/>
            <person name="Glass J.I."/>
            <person name="Rusch D."/>
            <person name="Podicherti R."/>
            <person name="Tsui H.-C.T."/>
            <person name="Winkler M.E."/>
        </authorList>
    </citation>
    <scope>NUCLEOTIDE SEQUENCE</scope>
</reference>
<accession>A0A382C7P9</accession>
<evidence type="ECO:0000313" key="1">
    <source>
        <dbReference type="EMBL" id="SVB22090.1"/>
    </source>
</evidence>
<organism evidence="1">
    <name type="scientific">marine metagenome</name>
    <dbReference type="NCBI Taxonomy" id="408172"/>
    <lineage>
        <taxon>unclassified sequences</taxon>
        <taxon>metagenomes</taxon>
        <taxon>ecological metagenomes</taxon>
    </lineage>
</organism>
<protein>
    <submittedName>
        <fullName evidence="1">Uncharacterized protein</fullName>
    </submittedName>
</protein>
<gene>
    <name evidence="1" type="ORF">METZ01_LOCUS174944</name>
</gene>
<sequence length="185" mass="21890">MREVYAIQYSSYLTNAGEFLSSFISKHSGFGNTKTLLTTHTLLQDHGNQSQSHTTTIIVPFVHLHFRERMIKSWEQLEGFDVKVATYEFDKQYRMINDYLYDTGHKHGNPYKDFRDERLNSRHCSCNLEFIDVGRLLMYNDSEYDKLVKTLNTEPLSKKDTSCCDSWKDYIEQYIKNQMIVNRKV</sequence>
<name>A0A382C7P9_9ZZZZ</name>
<dbReference type="EMBL" id="UINC01033197">
    <property type="protein sequence ID" value="SVB22090.1"/>
    <property type="molecule type" value="Genomic_DNA"/>
</dbReference>
<dbReference type="AlphaFoldDB" id="A0A382C7P9"/>
<proteinExistence type="predicted"/>